<organism evidence="1 2">
    <name type="scientific">Ameca splendens</name>
    <dbReference type="NCBI Taxonomy" id="208324"/>
    <lineage>
        <taxon>Eukaryota</taxon>
        <taxon>Metazoa</taxon>
        <taxon>Chordata</taxon>
        <taxon>Craniata</taxon>
        <taxon>Vertebrata</taxon>
        <taxon>Euteleostomi</taxon>
        <taxon>Actinopterygii</taxon>
        <taxon>Neopterygii</taxon>
        <taxon>Teleostei</taxon>
        <taxon>Neoteleostei</taxon>
        <taxon>Acanthomorphata</taxon>
        <taxon>Ovalentaria</taxon>
        <taxon>Atherinomorphae</taxon>
        <taxon>Cyprinodontiformes</taxon>
        <taxon>Goodeidae</taxon>
        <taxon>Ameca</taxon>
    </lineage>
</organism>
<keyword evidence="2" id="KW-1185">Reference proteome</keyword>
<protein>
    <submittedName>
        <fullName evidence="1">Uncharacterized protein</fullName>
    </submittedName>
</protein>
<dbReference type="EMBL" id="JAHRIP010018936">
    <property type="protein sequence ID" value="MEQ2286522.1"/>
    <property type="molecule type" value="Genomic_DNA"/>
</dbReference>
<gene>
    <name evidence="1" type="ORF">AMECASPLE_003244</name>
</gene>
<reference evidence="1 2" key="1">
    <citation type="submission" date="2021-06" db="EMBL/GenBank/DDBJ databases">
        <authorList>
            <person name="Palmer J.M."/>
        </authorList>
    </citation>
    <scope>NUCLEOTIDE SEQUENCE [LARGE SCALE GENOMIC DNA]</scope>
    <source>
        <strain evidence="1 2">AS_MEX2019</strain>
        <tissue evidence="1">Muscle</tissue>
    </source>
</reference>
<sequence length="96" mass="10880">MECIAGSGCLTFYSLTIKPRQTDSITTCQQRCWPSHNNRVTPVLVNKDPSIPGQSSLMPHQLGYLSAVCFVIRHQHGFQHIRHIICSMEVDKRTNL</sequence>
<dbReference type="Proteomes" id="UP001469553">
    <property type="component" value="Unassembled WGS sequence"/>
</dbReference>
<accession>A0ABV0XYD9</accession>
<proteinExistence type="predicted"/>
<name>A0ABV0XYD9_9TELE</name>
<evidence type="ECO:0000313" key="2">
    <source>
        <dbReference type="Proteomes" id="UP001469553"/>
    </source>
</evidence>
<comment type="caution">
    <text evidence="1">The sequence shown here is derived from an EMBL/GenBank/DDBJ whole genome shotgun (WGS) entry which is preliminary data.</text>
</comment>
<evidence type="ECO:0000313" key="1">
    <source>
        <dbReference type="EMBL" id="MEQ2286522.1"/>
    </source>
</evidence>